<evidence type="ECO:0000256" key="4">
    <source>
        <dbReference type="ARBA" id="ARBA00023015"/>
    </source>
</evidence>
<evidence type="ECO:0000313" key="9">
    <source>
        <dbReference type="Proteomes" id="UP000280834"/>
    </source>
</evidence>
<dbReference type="STRING" id="42155.A0A158PT52"/>
<keyword evidence="9" id="KW-1185">Reference proteome</keyword>
<dbReference type="CDD" id="cd07981">
    <property type="entry name" value="HFD_TAF12"/>
    <property type="match status" value="1"/>
</dbReference>
<dbReference type="EMBL" id="UZAG01015671">
    <property type="protein sequence ID" value="VDO22385.1"/>
    <property type="molecule type" value="Genomic_DNA"/>
</dbReference>
<dbReference type="GO" id="GO:0046982">
    <property type="term" value="F:protein heterodimerization activity"/>
    <property type="evidence" value="ECO:0007669"/>
    <property type="project" value="InterPro"/>
</dbReference>
<dbReference type="Gene3D" id="1.10.20.10">
    <property type="entry name" value="Histone, subunit A"/>
    <property type="match status" value="1"/>
</dbReference>
<evidence type="ECO:0000256" key="2">
    <source>
        <dbReference type="ARBA" id="ARBA00007530"/>
    </source>
</evidence>
<reference evidence="8 9" key="2">
    <citation type="submission" date="2018-11" db="EMBL/GenBank/DDBJ databases">
        <authorList>
            <consortium name="Pathogen Informatics"/>
        </authorList>
    </citation>
    <scope>NUCLEOTIDE SEQUENCE [LARGE SCALE GENOMIC DNA]</scope>
</reference>
<gene>
    <name evidence="8" type="ORF">BTMF_LOCUS6671</name>
</gene>
<dbReference type="WBParaSite" id="BTMF_0000862001-mRNA-1">
    <property type="protein sequence ID" value="BTMF_0000862001-mRNA-1"/>
    <property type="gene ID" value="BTMF_0000862001"/>
</dbReference>
<dbReference type="GO" id="GO:0005669">
    <property type="term" value="C:transcription factor TFIID complex"/>
    <property type="evidence" value="ECO:0007669"/>
    <property type="project" value="InterPro"/>
</dbReference>
<name>A0A158PT52_9BILA</name>
<organism evidence="10">
    <name type="scientific">Brugia timori</name>
    <dbReference type="NCBI Taxonomy" id="42155"/>
    <lineage>
        <taxon>Eukaryota</taxon>
        <taxon>Metazoa</taxon>
        <taxon>Ecdysozoa</taxon>
        <taxon>Nematoda</taxon>
        <taxon>Chromadorea</taxon>
        <taxon>Rhabditida</taxon>
        <taxon>Spirurina</taxon>
        <taxon>Spiruromorpha</taxon>
        <taxon>Filarioidea</taxon>
        <taxon>Onchocercidae</taxon>
        <taxon>Brugia</taxon>
    </lineage>
</organism>
<keyword evidence="6" id="KW-0539">Nucleus</keyword>
<dbReference type="GO" id="GO:0051123">
    <property type="term" value="P:RNA polymerase II preinitiation complex assembly"/>
    <property type="evidence" value="ECO:0007669"/>
    <property type="project" value="TreeGrafter"/>
</dbReference>
<dbReference type="InterPro" id="IPR003228">
    <property type="entry name" value="TFIID_TAF12_dom"/>
</dbReference>
<evidence type="ECO:0000259" key="7">
    <source>
        <dbReference type="Pfam" id="PF03847"/>
    </source>
</evidence>
<evidence type="ECO:0000313" key="10">
    <source>
        <dbReference type="WBParaSite" id="BTMF_0000862001-mRNA-1"/>
    </source>
</evidence>
<dbReference type="PANTHER" id="PTHR12264:SF21">
    <property type="entry name" value="TRANSCRIPTION INITIATION FACTOR TFIID SUBUNIT 12"/>
    <property type="match status" value="1"/>
</dbReference>
<comment type="subcellular location">
    <subcellularLocation>
        <location evidence="1">Nucleus</location>
    </subcellularLocation>
</comment>
<dbReference type="InterPro" id="IPR009072">
    <property type="entry name" value="Histone-fold"/>
</dbReference>
<sequence length="220" mass="25034">MFFDNEVMRQNLSFQMNIFSPFVPMTLKRKSNVLQLSSCFRVSVYFLTAMKIRYALIALLFYLDPNKLKEAIAEPSQLNVARKLNVIDIIKSVGASEQPHLVAASGSTSILGSLQLDDLIRQIDPTSILDDPVKTMLIEFVDDFVNQVIERSCKLARHRGSDALEATDVDFILRRYYNYPTLLKSEPQAKSDSVENIEKSAEMMAHNQRMALIKKTLKKP</sequence>
<dbReference type="AlphaFoldDB" id="A0A158PT52"/>
<protein>
    <recommendedName>
        <fullName evidence="3">Transcription initiation factor TFIID subunit 12</fullName>
    </recommendedName>
</protein>
<dbReference type="GO" id="GO:0017025">
    <property type="term" value="F:TBP-class protein binding"/>
    <property type="evidence" value="ECO:0007669"/>
    <property type="project" value="TreeGrafter"/>
</dbReference>
<evidence type="ECO:0000256" key="3">
    <source>
        <dbReference type="ARBA" id="ARBA00017484"/>
    </source>
</evidence>
<dbReference type="Pfam" id="PF03847">
    <property type="entry name" value="TFIID_20kDa"/>
    <property type="match status" value="1"/>
</dbReference>
<comment type="similarity">
    <text evidence="2">Belongs to the TAF12 family.</text>
</comment>
<keyword evidence="4" id="KW-0805">Transcription regulation</keyword>
<reference evidence="10" key="1">
    <citation type="submission" date="2016-04" db="UniProtKB">
        <authorList>
            <consortium name="WormBaseParasite"/>
        </authorList>
    </citation>
    <scope>IDENTIFICATION</scope>
</reference>
<evidence type="ECO:0000256" key="5">
    <source>
        <dbReference type="ARBA" id="ARBA00023163"/>
    </source>
</evidence>
<dbReference type="PANTHER" id="PTHR12264">
    <property type="entry name" value="TRANSCRIPTION INITIATION FACTOR TFIID SUBUNIT 12"/>
    <property type="match status" value="1"/>
</dbReference>
<dbReference type="GO" id="GO:0000124">
    <property type="term" value="C:SAGA complex"/>
    <property type="evidence" value="ECO:0007669"/>
    <property type="project" value="InterPro"/>
</dbReference>
<dbReference type="Proteomes" id="UP000280834">
    <property type="component" value="Unassembled WGS sequence"/>
</dbReference>
<evidence type="ECO:0000256" key="1">
    <source>
        <dbReference type="ARBA" id="ARBA00004123"/>
    </source>
</evidence>
<evidence type="ECO:0000313" key="8">
    <source>
        <dbReference type="EMBL" id="VDO22385.1"/>
    </source>
</evidence>
<dbReference type="InterPro" id="IPR037794">
    <property type="entry name" value="TAF12"/>
</dbReference>
<dbReference type="GO" id="GO:0003677">
    <property type="term" value="F:DNA binding"/>
    <property type="evidence" value="ECO:0007669"/>
    <property type="project" value="TreeGrafter"/>
</dbReference>
<proteinExistence type="inferred from homology"/>
<keyword evidence="5" id="KW-0804">Transcription</keyword>
<accession>A0A158PT52</accession>
<dbReference type="SUPFAM" id="SSF47113">
    <property type="entry name" value="Histone-fold"/>
    <property type="match status" value="1"/>
</dbReference>
<evidence type="ECO:0000256" key="6">
    <source>
        <dbReference type="ARBA" id="ARBA00023242"/>
    </source>
</evidence>
<feature type="domain" description="Transcription initiation factor TFIID subunit 12" evidence="7">
    <location>
        <begin position="115"/>
        <end position="178"/>
    </location>
</feature>